<evidence type="ECO:0000313" key="3">
    <source>
        <dbReference type="Proteomes" id="UP000306552"/>
    </source>
</evidence>
<comment type="caution">
    <text evidence="2">The sequence shown here is derived from an EMBL/GenBank/DDBJ whole genome shotgun (WGS) entry which is preliminary data.</text>
</comment>
<gene>
    <name evidence="2" type="ORF">FCN74_01350</name>
</gene>
<dbReference type="RefSeq" id="WP_138930793.1">
    <property type="nucleotide sequence ID" value="NZ_SWMU01000001.1"/>
</dbReference>
<dbReference type="EMBL" id="SWMU01000001">
    <property type="protein sequence ID" value="TKS57090.1"/>
    <property type="molecule type" value="Genomic_DNA"/>
</dbReference>
<name>A0A4U5TS28_9FLAO</name>
<dbReference type="Proteomes" id="UP000306552">
    <property type="component" value="Unassembled WGS sequence"/>
</dbReference>
<evidence type="ECO:0000313" key="2">
    <source>
        <dbReference type="EMBL" id="TKS57090.1"/>
    </source>
</evidence>
<organism evidence="2 3">
    <name type="scientific">Mesohalobacter halotolerans</name>
    <dbReference type="NCBI Taxonomy" id="1883405"/>
    <lineage>
        <taxon>Bacteria</taxon>
        <taxon>Pseudomonadati</taxon>
        <taxon>Bacteroidota</taxon>
        <taxon>Flavobacteriia</taxon>
        <taxon>Flavobacteriales</taxon>
        <taxon>Flavobacteriaceae</taxon>
        <taxon>Mesohalobacter</taxon>
    </lineage>
</organism>
<keyword evidence="1" id="KW-0732">Signal</keyword>
<protein>
    <submittedName>
        <fullName evidence="2">Uncharacterized protein</fullName>
    </submittedName>
</protein>
<dbReference type="OrthoDB" id="1117699at2"/>
<evidence type="ECO:0000256" key="1">
    <source>
        <dbReference type="SAM" id="SignalP"/>
    </source>
</evidence>
<proteinExistence type="predicted"/>
<feature type="chain" id="PRO_5020811731" evidence="1">
    <location>
        <begin position="20"/>
        <end position="105"/>
    </location>
</feature>
<feature type="signal peptide" evidence="1">
    <location>
        <begin position="1"/>
        <end position="19"/>
    </location>
</feature>
<dbReference type="AlphaFoldDB" id="A0A4U5TS28"/>
<accession>A0A4U5TS28</accession>
<keyword evidence="3" id="KW-1185">Reference proteome</keyword>
<sequence length="105" mass="11911">MKRLILSAFVLFLSLSMMAQIKLGSEGTFANKWHEGKLVLKNKDTLVGLVKFDDASDDLLSGISLSNKLKFKENEEAKKKKFKKKQVDYFEITNNANQKNSNTPI</sequence>
<reference evidence="2 3" key="1">
    <citation type="submission" date="2019-04" db="EMBL/GenBank/DDBJ databases">
        <title>Psychroflexus halotolerans sp. nov., isolated from a marine solar saltern.</title>
        <authorList>
            <person name="Feng X."/>
        </authorList>
    </citation>
    <scope>NUCLEOTIDE SEQUENCE [LARGE SCALE GENOMIC DNA]</scope>
    <source>
        <strain evidence="2 3">WDS2C27</strain>
    </source>
</reference>